<evidence type="ECO:0000256" key="1">
    <source>
        <dbReference type="SAM" id="MobiDB-lite"/>
    </source>
</evidence>
<organism evidence="3 4">
    <name type="scientific">Ophiobolus disseminans</name>
    <dbReference type="NCBI Taxonomy" id="1469910"/>
    <lineage>
        <taxon>Eukaryota</taxon>
        <taxon>Fungi</taxon>
        <taxon>Dikarya</taxon>
        <taxon>Ascomycota</taxon>
        <taxon>Pezizomycotina</taxon>
        <taxon>Dothideomycetes</taxon>
        <taxon>Pleosporomycetidae</taxon>
        <taxon>Pleosporales</taxon>
        <taxon>Pleosporineae</taxon>
        <taxon>Phaeosphaeriaceae</taxon>
        <taxon>Ophiobolus</taxon>
    </lineage>
</organism>
<dbReference type="Proteomes" id="UP000799424">
    <property type="component" value="Unassembled WGS sequence"/>
</dbReference>
<proteinExistence type="predicted"/>
<dbReference type="AlphaFoldDB" id="A0A6A6ZTB0"/>
<evidence type="ECO:0000313" key="4">
    <source>
        <dbReference type="Proteomes" id="UP000799424"/>
    </source>
</evidence>
<feature type="region of interest" description="Disordered" evidence="1">
    <location>
        <begin position="86"/>
        <end position="141"/>
    </location>
</feature>
<evidence type="ECO:0000313" key="3">
    <source>
        <dbReference type="EMBL" id="KAF2824300.1"/>
    </source>
</evidence>
<evidence type="ECO:0000256" key="2">
    <source>
        <dbReference type="SAM" id="SignalP"/>
    </source>
</evidence>
<feature type="compositionally biased region" description="Acidic residues" evidence="1">
    <location>
        <begin position="266"/>
        <end position="278"/>
    </location>
</feature>
<name>A0A6A6ZTB0_9PLEO</name>
<sequence length="308" mass="32037">MKSIIVLSLASSTLAVPFGSLLDAIFVRRGEVPARRGIPSEEYLSDQDLPYGTGYSSAYSSVGTGIHTYTATGPYPTASGGASMSYQPYPNPHHPKSKSLSVTYGLPPKSTPVEVPDESPEPTPEPTPEASSTPPKASAGMPTIITTPIVVPTPSVVPTPIDNPGIPTLGSPGKPTQGQPGMPVCGQAGKEYCASVSPAPSPSDVLPNYSSYAGPDITPNPSDGYAYPTGTGYPGTGYHGTGMHRPSSTLKTYVMPSPSPSPEPGNEPENDEDEGEGYGDEKRGLWRRVEDEVRQALGFGGGKSEMSP</sequence>
<feature type="chain" id="PRO_5025507446" evidence="2">
    <location>
        <begin position="16"/>
        <end position="308"/>
    </location>
</feature>
<protein>
    <submittedName>
        <fullName evidence="3">Uncharacterized protein</fullName>
    </submittedName>
</protein>
<feature type="compositionally biased region" description="Basic and acidic residues" evidence="1">
    <location>
        <begin position="279"/>
        <end position="289"/>
    </location>
</feature>
<dbReference type="EMBL" id="MU006230">
    <property type="protein sequence ID" value="KAF2824300.1"/>
    <property type="molecule type" value="Genomic_DNA"/>
</dbReference>
<feature type="signal peptide" evidence="2">
    <location>
        <begin position="1"/>
        <end position="15"/>
    </location>
</feature>
<feature type="compositionally biased region" description="Low complexity" evidence="1">
    <location>
        <begin position="194"/>
        <end position="207"/>
    </location>
</feature>
<keyword evidence="2" id="KW-0732">Signal</keyword>
<gene>
    <name evidence="3" type="ORF">CC86DRAFT_408393</name>
</gene>
<keyword evidence="4" id="KW-1185">Reference proteome</keyword>
<reference evidence="3" key="1">
    <citation type="journal article" date="2020" name="Stud. Mycol.">
        <title>101 Dothideomycetes genomes: a test case for predicting lifestyles and emergence of pathogens.</title>
        <authorList>
            <person name="Haridas S."/>
            <person name="Albert R."/>
            <person name="Binder M."/>
            <person name="Bloem J."/>
            <person name="Labutti K."/>
            <person name="Salamov A."/>
            <person name="Andreopoulos B."/>
            <person name="Baker S."/>
            <person name="Barry K."/>
            <person name="Bills G."/>
            <person name="Bluhm B."/>
            <person name="Cannon C."/>
            <person name="Castanera R."/>
            <person name="Culley D."/>
            <person name="Daum C."/>
            <person name="Ezra D."/>
            <person name="Gonzalez J."/>
            <person name="Henrissat B."/>
            <person name="Kuo A."/>
            <person name="Liang C."/>
            <person name="Lipzen A."/>
            <person name="Lutzoni F."/>
            <person name="Magnuson J."/>
            <person name="Mondo S."/>
            <person name="Nolan M."/>
            <person name="Ohm R."/>
            <person name="Pangilinan J."/>
            <person name="Park H.-J."/>
            <person name="Ramirez L."/>
            <person name="Alfaro M."/>
            <person name="Sun H."/>
            <person name="Tritt A."/>
            <person name="Yoshinaga Y."/>
            <person name="Zwiers L.-H."/>
            <person name="Turgeon B."/>
            <person name="Goodwin S."/>
            <person name="Spatafora J."/>
            <person name="Crous P."/>
            <person name="Grigoriev I."/>
        </authorList>
    </citation>
    <scope>NUCLEOTIDE SEQUENCE</scope>
    <source>
        <strain evidence="3">CBS 113818</strain>
    </source>
</reference>
<feature type="region of interest" description="Disordered" evidence="1">
    <location>
        <begin position="193"/>
        <end position="289"/>
    </location>
</feature>
<accession>A0A6A6ZTB0</accession>